<dbReference type="RefSeq" id="WP_099801965.1">
    <property type="nucleotide sequence ID" value="NZ_OCZC01000054.1"/>
</dbReference>
<protein>
    <submittedName>
        <fullName evidence="1">Uncharacterized protein</fullName>
    </submittedName>
</protein>
<sequence>MTGLAHTYPTSGEVQAIDRAQRDVQRLEKRAVEYAREPDTVAGINEELRHARARLERLVAPWRPT</sequence>
<dbReference type="AlphaFoldDB" id="A0A7Z7NHB5"/>
<evidence type="ECO:0000313" key="1">
    <source>
        <dbReference type="EMBL" id="SOO23491.1"/>
    </source>
</evidence>
<dbReference type="EMBL" id="OCZC01000054">
    <property type="protein sequence ID" value="SOO23491.1"/>
    <property type="molecule type" value="Genomic_DNA"/>
</dbReference>
<evidence type="ECO:0000313" key="2">
    <source>
        <dbReference type="Proteomes" id="UP000234345"/>
    </source>
</evidence>
<accession>A0A7Z7NHB5</accession>
<comment type="caution">
    <text evidence="1">The sequence shown here is derived from an EMBL/GenBank/DDBJ whole genome shotgun (WGS) entry which is preliminary data.</text>
</comment>
<gene>
    <name evidence="1" type="ORF">XFF6991_280150</name>
</gene>
<name>A0A7Z7NHB5_XANCH</name>
<reference evidence="1 2" key="1">
    <citation type="submission" date="2017-10" db="EMBL/GenBank/DDBJ databases">
        <authorList>
            <person name="Regsiter A."/>
            <person name="William W."/>
        </authorList>
    </citation>
    <scope>NUCLEOTIDE SEQUENCE [LARGE SCALE GENOMIC DNA]</scope>
    <source>
        <strain evidence="1 2">CFBP6991</strain>
    </source>
</reference>
<proteinExistence type="predicted"/>
<dbReference type="Proteomes" id="UP000234345">
    <property type="component" value="Unassembled WGS sequence"/>
</dbReference>
<organism evidence="1 2">
    <name type="scientific">Xanthomonas campestris pv. phaseoli</name>
    <dbReference type="NCBI Taxonomy" id="317013"/>
    <lineage>
        <taxon>Bacteria</taxon>
        <taxon>Pseudomonadati</taxon>
        <taxon>Pseudomonadota</taxon>
        <taxon>Gammaproteobacteria</taxon>
        <taxon>Lysobacterales</taxon>
        <taxon>Lysobacteraceae</taxon>
        <taxon>Xanthomonas</taxon>
    </lineage>
</organism>